<dbReference type="SUPFAM" id="SSF100950">
    <property type="entry name" value="NagB/RpiA/CoA transferase-like"/>
    <property type="match status" value="2"/>
</dbReference>
<dbReference type="Pfam" id="PF13336">
    <property type="entry name" value="AcetylCoA_hyd_C"/>
    <property type="match status" value="1"/>
</dbReference>
<dbReference type="EC" id="2.8.3.-" evidence="2"/>
<name>A0AAU7AQV4_9ACTN</name>
<dbReference type="EMBL" id="CP114014">
    <property type="protein sequence ID" value="XAY04042.1"/>
    <property type="molecule type" value="Genomic_DNA"/>
</dbReference>
<organism evidence="2">
    <name type="scientific">Paraconexibacter sp. AEG42_29</name>
    <dbReference type="NCBI Taxonomy" id="2997339"/>
    <lineage>
        <taxon>Bacteria</taxon>
        <taxon>Bacillati</taxon>
        <taxon>Actinomycetota</taxon>
        <taxon>Thermoleophilia</taxon>
        <taxon>Solirubrobacterales</taxon>
        <taxon>Paraconexibacteraceae</taxon>
        <taxon>Paraconexibacter</taxon>
    </lineage>
</organism>
<protein>
    <submittedName>
        <fullName evidence="2">Butyryl-CoA:acetate CoA-transferase</fullName>
        <ecNumber evidence="2">2.8.3.-</ecNumber>
    </submittedName>
</protein>
<dbReference type="PANTHER" id="PTHR21432:SF20">
    <property type="entry name" value="ACETYL-COA HYDROLASE"/>
    <property type="match status" value="1"/>
</dbReference>
<dbReference type="InterPro" id="IPR026888">
    <property type="entry name" value="AcetylCoA_hyd_C"/>
</dbReference>
<dbReference type="GO" id="GO:0008775">
    <property type="term" value="F:acetate CoA-transferase activity"/>
    <property type="evidence" value="ECO:0007669"/>
    <property type="project" value="InterPro"/>
</dbReference>
<dbReference type="InterPro" id="IPR037171">
    <property type="entry name" value="NagB/RpiA_transferase-like"/>
</dbReference>
<dbReference type="KEGG" id="parq:DSM112329_00868"/>
<dbReference type="AlphaFoldDB" id="A0AAU7AQV4"/>
<feature type="domain" description="Acetyl-CoA hydrolase/transferase C-terminal" evidence="1">
    <location>
        <begin position="263"/>
        <end position="394"/>
    </location>
</feature>
<dbReference type="InterPro" id="IPR046433">
    <property type="entry name" value="ActCoA_hydro"/>
</dbReference>
<dbReference type="Gene3D" id="3.40.1080.10">
    <property type="entry name" value="Glutaconate Coenzyme A-transferase"/>
    <property type="match status" value="1"/>
</dbReference>
<dbReference type="InterPro" id="IPR038460">
    <property type="entry name" value="AcetylCoA_hyd_C_sf"/>
</dbReference>
<dbReference type="Gene3D" id="3.40.1080.20">
    <property type="entry name" value="Acetyl-CoA hydrolase/transferase C-terminal domain"/>
    <property type="match status" value="1"/>
</dbReference>
<dbReference type="RefSeq" id="WP_354700588.1">
    <property type="nucleotide sequence ID" value="NZ_CP114014.1"/>
</dbReference>
<keyword evidence="2" id="KW-0808">Transferase</keyword>
<dbReference type="Gene3D" id="3.30.750.70">
    <property type="entry name" value="4-hydroxybutyrate coenzyme like domains"/>
    <property type="match status" value="1"/>
</dbReference>
<sequence length="402" mass="40424">MPAILDPDAPDLSEWVSAGDGVVAAQCCAEPTALIAALAAIPGVGDGGLSVFAGMSYTDVFARVAEAGVRVVSYGGLGRTGKVPGLEVVPCNYSALPALFAAGRLPGDVVLLQVSPPDSGGRCSFGPAAEYLVDALPHARAVIAEVNERCPRTAGASIAYADLDAVVHTRRELATGRAGEPGEVEAAIAQHVAALVRDGDTLQLGVGTLPEAILRALGGHRDLGLHGGMITDGVLALIGAGVITNARKPRPDRGLTVTGAALGTTALLDALDGRTDIVFRATSETHAPARIAAAGRLATINSALQLDRDGNAGNESAGGRQIGAIGGQGDFLRAAAAAGGSAVVTLPAARIVARLDGPVSVLRADIDWVVTEHGARSLAGLTPSARRAALTELAGRDLDADA</sequence>
<reference evidence="2" key="1">
    <citation type="submission" date="2022-12" db="EMBL/GenBank/DDBJ databases">
        <title>Paraconexibacter alkalitolerans sp. nov. and Baekduia alba sp. nov., isolated from soil and emended description of the genera Paraconexibacter (Chun et al., 2020) and Baekduia (An et al., 2020).</title>
        <authorList>
            <person name="Vieira S."/>
            <person name="Huber K.J."/>
            <person name="Geppert A."/>
            <person name="Wolf J."/>
            <person name="Neumann-Schaal M."/>
            <person name="Muesken M."/>
            <person name="Overmann J."/>
        </authorList>
    </citation>
    <scope>NUCLEOTIDE SEQUENCE</scope>
    <source>
        <strain evidence="2">AEG42_29</strain>
    </source>
</reference>
<dbReference type="PANTHER" id="PTHR21432">
    <property type="entry name" value="ACETYL-COA HYDROLASE-RELATED"/>
    <property type="match status" value="1"/>
</dbReference>
<proteinExistence type="predicted"/>
<evidence type="ECO:0000259" key="1">
    <source>
        <dbReference type="Pfam" id="PF13336"/>
    </source>
</evidence>
<evidence type="ECO:0000313" key="2">
    <source>
        <dbReference type="EMBL" id="XAY04042.1"/>
    </source>
</evidence>
<accession>A0AAU7AQV4</accession>
<dbReference type="GO" id="GO:0006083">
    <property type="term" value="P:acetate metabolic process"/>
    <property type="evidence" value="ECO:0007669"/>
    <property type="project" value="InterPro"/>
</dbReference>
<gene>
    <name evidence="2" type="ORF">DSM112329_00868</name>
</gene>